<name>A0AAV9I952_9RHOD</name>
<dbReference type="InterPro" id="IPR036714">
    <property type="entry name" value="SDH_sf"/>
</dbReference>
<dbReference type="PANTHER" id="PTHR12469">
    <property type="entry name" value="PROTEIN EMI5 HOMOLOG, MITOCHONDRIAL"/>
    <property type="match status" value="1"/>
</dbReference>
<comment type="caution">
    <text evidence="3">The sequence shown here is derived from an EMBL/GenBank/DDBJ whole genome shotgun (WGS) entry which is preliminary data.</text>
</comment>
<dbReference type="SUPFAM" id="SSF109910">
    <property type="entry name" value="YgfY-like"/>
    <property type="match status" value="1"/>
</dbReference>
<accession>A0AAV9I952</accession>
<evidence type="ECO:0000313" key="3">
    <source>
        <dbReference type="EMBL" id="KAK4523859.1"/>
    </source>
</evidence>
<organism evidence="3 4">
    <name type="scientific">Galdieria yellowstonensis</name>
    <dbReference type="NCBI Taxonomy" id="3028027"/>
    <lineage>
        <taxon>Eukaryota</taxon>
        <taxon>Rhodophyta</taxon>
        <taxon>Bangiophyceae</taxon>
        <taxon>Galdieriales</taxon>
        <taxon>Galdieriaceae</taxon>
        <taxon>Galdieria</taxon>
    </lineage>
</organism>
<protein>
    <recommendedName>
        <fullName evidence="5">Succinate dehydrogenase assembly factor 2, mitochondrial</fullName>
    </recommendedName>
</protein>
<dbReference type="PANTHER" id="PTHR12469:SF2">
    <property type="entry name" value="SUCCINATE DEHYDROGENASE ASSEMBLY FACTOR 2, MITOCHONDRIAL"/>
    <property type="match status" value="1"/>
</dbReference>
<dbReference type="EMBL" id="JANCYU010000020">
    <property type="protein sequence ID" value="KAK4523859.1"/>
    <property type="molecule type" value="Genomic_DNA"/>
</dbReference>
<proteinExistence type="predicted"/>
<dbReference type="Proteomes" id="UP001300502">
    <property type="component" value="Unassembled WGS sequence"/>
</dbReference>
<evidence type="ECO:0000313" key="4">
    <source>
        <dbReference type="Proteomes" id="UP001300502"/>
    </source>
</evidence>
<dbReference type="InterPro" id="IPR005631">
    <property type="entry name" value="SDH"/>
</dbReference>
<dbReference type="AlphaFoldDB" id="A0AAV9I952"/>
<evidence type="ECO:0008006" key="5">
    <source>
        <dbReference type="Google" id="ProtNLM"/>
    </source>
</evidence>
<sequence>MWFRHLLPLVSRFPIKGGYRRLSSTQQETSLPANRRKLLYRSKQTGFLELDLILGNWAEENLSKLSEGEIQEYEKLIHREVPDLYSWLSGQQEPPEELDGKIFRRIRDSVWKGTINKSKTTE</sequence>
<keyword evidence="1" id="KW-0496">Mitochondrion</keyword>
<dbReference type="GO" id="GO:0005739">
    <property type="term" value="C:mitochondrion"/>
    <property type="evidence" value="ECO:0007669"/>
    <property type="project" value="TreeGrafter"/>
</dbReference>
<dbReference type="FunFam" id="1.10.150.250:FF:000004">
    <property type="entry name" value="Succinate dehydrogenase assembly factor 2, mitochondrial"/>
    <property type="match status" value="1"/>
</dbReference>
<dbReference type="Gene3D" id="1.10.150.250">
    <property type="entry name" value="Flavinator of succinate dehydrogenase"/>
    <property type="match status" value="1"/>
</dbReference>
<keyword evidence="2" id="KW-0143">Chaperone</keyword>
<evidence type="ECO:0000256" key="2">
    <source>
        <dbReference type="ARBA" id="ARBA00023186"/>
    </source>
</evidence>
<dbReference type="Pfam" id="PF03937">
    <property type="entry name" value="Sdh5"/>
    <property type="match status" value="1"/>
</dbReference>
<dbReference type="GO" id="GO:0006121">
    <property type="term" value="P:mitochondrial electron transport, succinate to ubiquinone"/>
    <property type="evidence" value="ECO:0007669"/>
    <property type="project" value="TreeGrafter"/>
</dbReference>
<evidence type="ECO:0000256" key="1">
    <source>
        <dbReference type="ARBA" id="ARBA00023128"/>
    </source>
</evidence>
<dbReference type="GO" id="GO:0006099">
    <property type="term" value="P:tricarboxylic acid cycle"/>
    <property type="evidence" value="ECO:0007669"/>
    <property type="project" value="TreeGrafter"/>
</dbReference>
<reference evidence="3 4" key="1">
    <citation type="submission" date="2022-07" db="EMBL/GenBank/DDBJ databases">
        <title>Genome-wide signatures of adaptation to extreme environments.</title>
        <authorList>
            <person name="Cho C.H."/>
            <person name="Yoon H.S."/>
        </authorList>
    </citation>
    <scope>NUCLEOTIDE SEQUENCE [LARGE SCALE GENOMIC DNA]</scope>
    <source>
        <strain evidence="3 4">108.79 E11</strain>
    </source>
</reference>
<dbReference type="GO" id="GO:0034553">
    <property type="term" value="P:mitochondrial respiratory chain complex II assembly"/>
    <property type="evidence" value="ECO:0007669"/>
    <property type="project" value="TreeGrafter"/>
</dbReference>
<keyword evidence="4" id="KW-1185">Reference proteome</keyword>
<gene>
    <name evidence="3" type="ORF">GAYE_SCF00G1755</name>
</gene>